<evidence type="ECO:0000313" key="1">
    <source>
        <dbReference type="EMBL" id="VFJ77899.1"/>
    </source>
</evidence>
<sequence>MPVSNGFGRRIRYLVWDSHNDKLIGLIALGDPVFNLSVRDKMIGWNADDRRERLVNIMDAYVLGAVSPYNMLLGGKLVACMVRSQDVYNDFLETYGDTRGIISGKEKKARLLAVMTSSSLGRSSVYNRLKLDGTPYFRSIGYTSGWGHFQVPDSLFMELRAFLREINHPYADSHSFGQGPNWRLRTTRAALTALGFKDDLLKHGIRREAFFSELATNAAQLLRIGKGSPNLETLRTASEVAELALERWVVPRARRLGNHWQNTAARRDIRTMFRVSHLRHASPWLAFCATPSPVNRSTLSNAAITGPG</sequence>
<dbReference type="InterPro" id="IPR025639">
    <property type="entry name" value="DruA"/>
</dbReference>
<reference evidence="1" key="1">
    <citation type="submission" date="2019-02" db="EMBL/GenBank/DDBJ databases">
        <authorList>
            <person name="Gruber-Vodicka R. H."/>
            <person name="Seah K. B. B."/>
        </authorList>
    </citation>
    <scope>NUCLEOTIDE SEQUENCE</scope>
    <source>
        <strain evidence="1">BECK_BZ131</strain>
    </source>
</reference>
<protein>
    <submittedName>
        <fullName evidence="1">Uncharacterized protein</fullName>
    </submittedName>
</protein>
<dbReference type="AlphaFoldDB" id="A0A450U3Y7"/>
<proteinExistence type="predicted"/>
<name>A0A450U3Y7_9GAMM</name>
<organism evidence="1">
    <name type="scientific">Candidatus Kentrum sp. FW</name>
    <dbReference type="NCBI Taxonomy" id="2126338"/>
    <lineage>
        <taxon>Bacteria</taxon>
        <taxon>Pseudomonadati</taxon>
        <taxon>Pseudomonadota</taxon>
        <taxon>Gammaproteobacteria</taxon>
        <taxon>Candidatus Kentrum</taxon>
    </lineage>
</organism>
<dbReference type="EMBL" id="CAADFE010000147">
    <property type="protein sequence ID" value="VFJ77899.1"/>
    <property type="molecule type" value="Genomic_DNA"/>
</dbReference>
<dbReference type="Pfam" id="PF14236">
    <property type="entry name" value="DruA"/>
    <property type="match status" value="1"/>
</dbReference>
<gene>
    <name evidence="1" type="ORF">BECKFW1821C_GA0114237_11476</name>
</gene>
<accession>A0A450U3Y7</accession>